<dbReference type="GO" id="GO:0046872">
    <property type="term" value="F:metal ion binding"/>
    <property type="evidence" value="ECO:0007669"/>
    <property type="project" value="UniProtKB-KW"/>
</dbReference>
<evidence type="ECO:0000256" key="1">
    <source>
        <dbReference type="ARBA" id="ARBA00004282"/>
    </source>
</evidence>
<dbReference type="InterPro" id="IPR012510">
    <property type="entry name" value="Actin-binding_Xin_repeat"/>
</dbReference>
<dbReference type="Pfam" id="PF00412">
    <property type="entry name" value="LIM"/>
    <property type="match status" value="1"/>
</dbReference>
<evidence type="ECO:0000256" key="10">
    <source>
        <dbReference type="SAM" id="Coils"/>
    </source>
</evidence>
<feature type="repeat" description="Xin" evidence="9">
    <location>
        <begin position="1057"/>
        <end position="1072"/>
    </location>
</feature>
<evidence type="ECO:0000256" key="5">
    <source>
        <dbReference type="ARBA" id="ARBA00022949"/>
    </source>
</evidence>
<feature type="repeat" description="Xin" evidence="9">
    <location>
        <begin position="432"/>
        <end position="447"/>
    </location>
</feature>
<organism evidence="13 14">
    <name type="scientific">Coregonus suidteri</name>
    <dbReference type="NCBI Taxonomy" id="861788"/>
    <lineage>
        <taxon>Eukaryota</taxon>
        <taxon>Metazoa</taxon>
        <taxon>Chordata</taxon>
        <taxon>Craniata</taxon>
        <taxon>Vertebrata</taxon>
        <taxon>Euteleostomi</taxon>
        <taxon>Actinopterygii</taxon>
        <taxon>Neopterygii</taxon>
        <taxon>Teleostei</taxon>
        <taxon>Protacanthopterygii</taxon>
        <taxon>Salmoniformes</taxon>
        <taxon>Salmonidae</taxon>
        <taxon>Coregoninae</taxon>
        <taxon>Coregonus</taxon>
    </lineage>
</organism>
<feature type="repeat" description="Xin" evidence="9">
    <location>
        <begin position="794"/>
        <end position="809"/>
    </location>
</feature>
<dbReference type="PROSITE" id="PS50023">
    <property type="entry name" value="LIM_DOMAIN_2"/>
    <property type="match status" value="1"/>
</dbReference>
<evidence type="ECO:0000256" key="2">
    <source>
        <dbReference type="ARBA" id="ARBA00022723"/>
    </source>
</evidence>
<feature type="repeat" description="Xin" evidence="9">
    <location>
        <begin position="652"/>
        <end position="667"/>
    </location>
</feature>
<dbReference type="EMBL" id="JAGTTL010000016">
    <property type="protein sequence ID" value="KAK6311187.1"/>
    <property type="molecule type" value="Genomic_DNA"/>
</dbReference>
<keyword evidence="3" id="KW-0677">Repeat</keyword>
<feature type="repeat" description="Xin" evidence="9">
    <location>
        <begin position="1344"/>
        <end position="1359"/>
    </location>
</feature>
<keyword evidence="10" id="KW-0175">Coiled coil</keyword>
<comment type="subcellular location">
    <subcellularLocation>
        <location evidence="1">Cell junction</location>
    </subcellularLocation>
</comment>
<dbReference type="SMART" id="SM00132">
    <property type="entry name" value="LIM"/>
    <property type="match status" value="1"/>
</dbReference>
<feature type="repeat" description="Xin" evidence="9">
    <location>
        <begin position="1201"/>
        <end position="1216"/>
    </location>
</feature>
<evidence type="ECO:0000313" key="14">
    <source>
        <dbReference type="Proteomes" id="UP001356427"/>
    </source>
</evidence>
<feature type="compositionally biased region" description="Low complexity" evidence="11">
    <location>
        <begin position="299"/>
        <end position="320"/>
    </location>
</feature>
<feature type="repeat" description="Xin" evidence="9">
    <location>
        <begin position="1125"/>
        <end position="1140"/>
    </location>
</feature>
<feature type="compositionally biased region" description="Polar residues" evidence="11">
    <location>
        <begin position="1829"/>
        <end position="1840"/>
    </location>
</feature>
<dbReference type="GO" id="GO:0005925">
    <property type="term" value="C:focal adhesion"/>
    <property type="evidence" value="ECO:0007669"/>
    <property type="project" value="TreeGrafter"/>
</dbReference>
<reference evidence="13 14" key="1">
    <citation type="submission" date="2021-04" db="EMBL/GenBank/DDBJ databases">
        <authorList>
            <person name="De Guttry C."/>
            <person name="Zahm M."/>
            <person name="Klopp C."/>
            <person name="Cabau C."/>
            <person name="Louis A."/>
            <person name="Berthelot C."/>
            <person name="Parey E."/>
            <person name="Roest Crollius H."/>
            <person name="Montfort J."/>
            <person name="Robinson-Rechavi M."/>
            <person name="Bucao C."/>
            <person name="Bouchez O."/>
            <person name="Gislard M."/>
            <person name="Lluch J."/>
            <person name="Milhes M."/>
            <person name="Lampietro C."/>
            <person name="Lopez Roques C."/>
            <person name="Donnadieu C."/>
            <person name="Braasch I."/>
            <person name="Desvignes T."/>
            <person name="Postlethwait J."/>
            <person name="Bobe J."/>
            <person name="Wedekind C."/>
            <person name="Guiguen Y."/>
        </authorList>
    </citation>
    <scope>NUCLEOTIDE SEQUENCE [LARGE SCALE GENOMIC DNA]</scope>
    <source>
        <strain evidence="13">Cs_M1</strain>
        <tissue evidence="13">Blood</tissue>
    </source>
</reference>
<feature type="compositionally biased region" description="Basic and acidic residues" evidence="11">
    <location>
        <begin position="268"/>
        <end position="287"/>
    </location>
</feature>
<dbReference type="SUPFAM" id="SSF57716">
    <property type="entry name" value="Glucocorticoid receptor-like (DNA-binding domain)"/>
    <property type="match status" value="1"/>
</dbReference>
<dbReference type="PROSITE" id="PS51389">
    <property type="entry name" value="XIN"/>
    <property type="match status" value="22"/>
</dbReference>
<feature type="compositionally biased region" description="Basic and acidic residues" evidence="11">
    <location>
        <begin position="2260"/>
        <end position="2285"/>
    </location>
</feature>
<dbReference type="InterPro" id="IPR030072">
    <property type="entry name" value="XIRP1/XIRP2"/>
</dbReference>
<feature type="repeat" description="Xin" evidence="9">
    <location>
        <begin position="1238"/>
        <end position="1253"/>
    </location>
</feature>
<evidence type="ECO:0000256" key="8">
    <source>
        <dbReference type="PROSITE-ProRule" id="PRU00125"/>
    </source>
</evidence>
<gene>
    <name evidence="13" type="ORF">J4Q44_G00192420</name>
</gene>
<feature type="repeat" description="Xin" evidence="9">
    <location>
        <begin position="868"/>
        <end position="883"/>
    </location>
</feature>
<keyword evidence="4 8" id="KW-0862">Zinc</keyword>
<comment type="domain">
    <text evidence="9">Xin repeats bind F-actin.</text>
</comment>
<feature type="compositionally biased region" description="Basic and acidic residues" evidence="11">
    <location>
        <begin position="2297"/>
        <end position="2313"/>
    </location>
</feature>
<keyword evidence="7 9" id="KW-0009">Actin-binding</keyword>
<dbReference type="GO" id="GO:0007015">
    <property type="term" value="P:actin filament organization"/>
    <property type="evidence" value="ECO:0007669"/>
    <property type="project" value="TreeGrafter"/>
</dbReference>
<feature type="region of interest" description="Disordered" evidence="11">
    <location>
        <begin position="925"/>
        <end position="944"/>
    </location>
</feature>
<feature type="repeat" description="Xin" evidence="9">
    <location>
        <begin position="980"/>
        <end position="995"/>
    </location>
</feature>
<dbReference type="GO" id="GO:0001725">
    <property type="term" value="C:stress fiber"/>
    <property type="evidence" value="ECO:0007669"/>
    <property type="project" value="TreeGrafter"/>
</dbReference>
<dbReference type="Pfam" id="PF08043">
    <property type="entry name" value="Xin"/>
    <property type="match status" value="10"/>
</dbReference>
<feature type="region of interest" description="Disordered" evidence="11">
    <location>
        <begin position="2008"/>
        <end position="2125"/>
    </location>
</feature>
<proteinExistence type="inferred from homology"/>
<feature type="region of interest" description="Disordered" evidence="11">
    <location>
        <begin position="2260"/>
        <end position="2358"/>
    </location>
</feature>
<keyword evidence="2 8" id="KW-0479">Metal-binding</keyword>
<feature type="region of interest" description="Disordered" evidence="11">
    <location>
        <begin position="143"/>
        <end position="231"/>
    </location>
</feature>
<feature type="repeat" description="Xin" evidence="9">
    <location>
        <begin position="1019"/>
        <end position="1034"/>
    </location>
</feature>
<sequence>MEMMNTLRRSQSLKSLSGSGVLERSWVTSKSSLWDNKKSVSQLVQQYQSCVELSTSESNQDKRKVSLSLFCSSREEMSVGLVSPWRRLESRGDHVDRLGTGSGSLLLSRSRSMDYLPQRDRAPEGTSALRALFESKATLQKDFSSSPRLNVASPASRVEVVEARIQSSEKEKERPLGARRGYSTEGTPGRKDNAQRAVQSDRRKTISGVPGSYVRGSRDTPQAITGTVSADNQRFDLYSERQPQQENNNYTGCTVYDRRRLQLSYRDTPSRQGRDRERTSSSVRDRSALYLSRVTAAESPGSSAHTKSSSSSGKKTTASKMADVAPKNRVSEACHEEDDLPLPPPPPIPPRPQNYEESPAAGGPNQASIPVPPPKETFSTFYQQRQKNELKRLFKHIHPDLRENINDVVDDELVAAMQSGGAQTAADAGYQGEVQSMRWIFENWTLDNIGDHPHMTKKLLEDETLQGGDVRGTSSMFEHCMVDGTQQIVQRQSSVQGDVRTSTWLFETQPMDTLNKLKPEEGELVEAVLKEPIQIGDVSGARLLFESKPLDALGRCSSVEDQSFLKLKSELQEQKGDVRKTVKLFQADPCCALRDASGNIHKIKSICREEIRSSNISTARWLFETKPLDIINKGTSGMQIIRGISLEEGQKGGVDRKRWMFETQPFNTIREEGIEDRFQGTVVEVVPDADVGNKLKMFETQPLAALKGDSTEVALEKEEILGGDVKSSLWLFETQPMETLKEHYEVGHLKKVILSTDEQGEVKGKKHMFENYDIRKETSVGAEIISKDHEIEKGDVKSYKHLFETIPLCNITQSEEEVLNGKTENDITAGDVKGNRALFETTPLYAIKDCSGNFHEVTTVNREESIKGSVQNYKWMFETKPIDQFEEGKKNVEVIKGITRQEDRSGDVKMAKWLFETQTIDGIHSKFNQSEQQQNSTEQQKETRKGDVKTCKWLFETQPMDILYDKSEKIPDKEEEIENTNVKSVTWLFESQALDSIKDSEEHSLKLCSTIQDGVKAEVGVKTVKHLFETETLDRIRKDTDTEQDVRYVSELHVQSGDVSRVKEIFESKSLDEIGSESIKVCDEDESIQKGSVRKCTWLFENRPINAIHDKEKNGIHCVNDMEGGDVHNKKFIFETFSLDKIHDKDQLLEHKSESVEKPVSNVDVKSSTMLFESQPLYAIRDKEGQFHEVTTVQKEEVMSGDVRGARWMFETKPLDAIKAEKEIYVIRAVTQEDVKKGDVKSARWKFETQPLDSLTAKEEDEEPTVKVVEDFGNRNVKLNKQLFESEQSASKKYVRMVSVTDVQQGDVRTSTWLFENQPIDRLKGEPEEQGPVQTVHREDNQKGEVKRCTWLFESQTLDKIKDAESNTNAAQVVEEEIPKADVKSTTWLFETTPLDKIVTVESVIDTLSRLHQLEFIHSSGILIEANEITNVNMVKYQFIKTEGAQIQKEEIVEGNIRNIMLQLLSRSTLKPQITLLKEVEQGKVHTTVLEVPVNQPASTNQDEDQSIQKLARIIESLLVQDKLMKKGIIMQESEGGHAEMTVYSLLCQTKMESQDITRGDVKSTIGNLLATVNNQRTTASCRLDENEKGNVNLYRSCIEKGDLQKLKSLQIEQSELDELDLMTKEQIEIVQGDVKEAKKNLQKQKDQVERTISDVLPGDVKNAKRVFSTEGSIDLSVENCISKEEIIRGDISSAKQQLALKHTLSVEKEEIVAGDIKATLQSLERAKQQSMHVEREVITPGTIYDMDLATQGLESEGNQTQKEEIVSGDVKAAKQSLELAKNQKLHDSEAVCVFVNLQKPADHDDFPKVTLGEPPAIAAQTSATVTLTNLDENPQTPSTEALRPPPLPPKANEKTQYQKPALPPKPQRLKQTPGDATENTPPPKTPSPIKDRLPIIQPNSDKLPGGASITVTSCREEKHQKLEDKVVLRKKKGNVETEDQRRQRLSVHKDDIMRGNVKAAMEIFENLRKREELKTILSQVQEIEGETREVDTEQSYQPTNNIRKISIASSKATKAKTEQAKETSEVKTKGVSGSSKRSEPASLSPVLDKSQIKQCSTSPSSPSFISIHSAARKPAEQPKSPQPQFSSFKPNPEGCPSPSSRGANGDLGQRSASDSPNHFYSPASPRRKVSVLEVQTVPESVPGGIIGTKTVSEKYEEMDCFGNTFVSSKTSTFVTKQSEKFGVFQSPEKEICSACLTPVYPMEKMVANKLVLHNNCFCCKHCKKKLSIRNYSSLYGEFYCISHYDQLFKRKGNYDEGFGHKQHKDRWLPKPQEPEPDNKNDKKTPKGSTRSGGNEKNSKAEATDKKKPDAKPRSILGKLFQSSPDKGQEMKKTQETKTDTEDERKETVNVQTEEKHVEEPNLLASGYISAVVDAEDMNPFGDPEPTSQRSEVESLSIIDTVMPVSSDLNSSATVVNDTEMTVADKILEASTDQTLTSKSGDDVSHPVPGSLWDTVDDPFGNGVNSVPLSTQTNPDSSLNLMNQMFGELGVEENNLSEGGLFNLGGEVSQEPPNPFGPPQPQEEIFINVSGDTSSSTVSLSHAFLTANAPAADSFSMLGSQLKSTENQDIFGIGDELIVPDQAGQDETNTTEQDHTEMQGQNIFDLSTPTPTQAVSNDIDFDIFGTESSVSFLAQSPASNVFGQDGTDPFTDPSTFSDDIFGMSNNSVSGDTVTEKPSQTNSNSNTFVDFLGLETPEIATTPVASAQNHSLFTDDTFSSEPVMPPSSAPSNPNTFMDGFLDPIGGNTATTTVTATSASDNSWMDDLLG</sequence>
<keyword evidence="14" id="KW-1185">Reference proteome</keyword>
<name>A0AAN8LMI8_9TELE</name>
<feature type="compositionally biased region" description="Basic and acidic residues" evidence="11">
    <location>
        <begin position="2016"/>
        <end position="2029"/>
    </location>
</feature>
<dbReference type="Gene3D" id="2.10.110.10">
    <property type="entry name" value="Cysteine Rich Protein"/>
    <property type="match status" value="1"/>
</dbReference>
<evidence type="ECO:0000259" key="12">
    <source>
        <dbReference type="PROSITE" id="PS50023"/>
    </source>
</evidence>
<comment type="caution">
    <text evidence="13">The sequence shown here is derived from an EMBL/GenBank/DDBJ whole genome shotgun (WGS) entry which is preliminary data.</text>
</comment>
<evidence type="ECO:0000256" key="7">
    <source>
        <dbReference type="ARBA" id="ARBA00023203"/>
    </source>
</evidence>
<feature type="compositionally biased region" description="Low complexity" evidence="11">
    <location>
        <begin position="928"/>
        <end position="938"/>
    </location>
</feature>
<feature type="repeat" description="Xin" evidence="9">
    <location>
        <begin position="906"/>
        <end position="921"/>
    </location>
</feature>
<dbReference type="Proteomes" id="UP001356427">
    <property type="component" value="Unassembled WGS sequence"/>
</dbReference>
<feature type="compositionally biased region" description="Polar residues" evidence="11">
    <location>
        <begin position="2287"/>
        <end position="2296"/>
    </location>
</feature>
<evidence type="ECO:0000256" key="11">
    <source>
        <dbReference type="SAM" id="MobiDB-lite"/>
    </source>
</evidence>
<keyword evidence="6 8" id="KW-0440">LIM domain</keyword>
<feature type="repeat" description="Xin" evidence="9">
    <location>
        <begin position="1163"/>
        <end position="1178"/>
    </location>
</feature>
<feature type="repeat" description="Xin" evidence="9">
    <location>
        <begin position="723"/>
        <end position="738"/>
    </location>
</feature>
<feature type="compositionally biased region" description="Basic and acidic residues" evidence="11">
    <location>
        <begin position="2327"/>
        <end position="2358"/>
    </location>
</feature>
<dbReference type="PANTHER" id="PTHR22591:SF2">
    <property type="entry name" value="XIN ACTIN-BINDING REPEAT-CONTAINING PROTEIN 1"/>
    <property type="match status" value="1"/>
</dbReference>
<feature type="coiled-coil region" evidence="10">
    <location>
        <begin position="1628"/>
        <end position="1655"/>
    </location>
</feature>
<feature type="region of interest" description="Disordered" evidence="11">
    <location>
        <begin position="261"/>
        <end position="375"/>
    </location>
</feature>
<feature type="repeat" description="Xin" evidence="9">
    <location>
        <begin position="614"/>
        <end position="629"/>
    </location>
</feature>
<feature type="compositionally biased region" description="Polar residues" evidence="11">
    <location>
        <begin position="219"/>
        <end position="231"/>
    </location>
</feature>
<dbReference type="GO" id="GO:0051015">
    <property type="term" value="F:actin filament binding"/>
    <property type="evidence" value="ECO:0007669"/>
    <property type="project" value="TreeGrafter"/>
</dbReference>
<feature type="repeat" description="Xin" evidence="9">
    <location>
        <begin position="576"/>
        <end position="591"/>
    </location>
</feature>
<feature type="domain" description="LIM zinc-binding" evidence="12">
    <location>
        <begin position="2191"/>
        <end position="2251"/>
    </location>
</feature>
<feature type="compositionally biased region" description="Basic and acidic residues" evidence="11">
    <location>
        <begin position="188"/>
        <end position="204"/>
    </location>
</feature>
<feature type="repeat" description="Xin" evidence="9">
    <location>
        <begin position="830"/>
        <end position="845"/>
    </location>
</feature>
<dbReference type="PANTHER" id="PTHR22591">
    <property type="entry name" value="XIN"/>
    <property type="match status" value="1"/>
</dbReference>
<protein>
    <recommendedName>
        <fullName evidence="12">LIM zinc-binding domain-containing protein</fullName>
    </recommendedName>
</protein>
<feature type="compositionally biased region" description="Pro residues" evidence="11">
    <location>
        <begin position="341"/>
        <end position="352"/>
    </location>
</feature>
<feature type="repeat" description="Xin" evidence="9">
    <location>
        <begin position="497"/>
        <end position="512"/>
    </location>
</feature>
<evidence type="ECO:0000256" key="9">
    <source>
        <dbReference type="PROSITE-ProRule" id="PRU00721"/>
    </source>
</evidence>
<feature type="repeat" description="Xin" evidence="9">
    <location>
        <begin position="536"/>
        <end position="551"/>
    </location>
</feature>
<comment type="similarity">
    <text evidence="9">Belongs to the Xin family.</text>
</comment>
<feature type="compositionally biased region" description="Low complexity" evidence="11">
    <location>
        <begin position="2057"/>
        <end position="2070"/>
    </location>
</feature>
<evidence type="ECO:0000256" key="3">
    <source>
        <dbReference type="ARBA" id="ARBA00022737"/>
    </source>
</evidence>
<accession>A0AAN8LMI8</accession>
<evidence type="ECO:0000256" key="6">
    <source>
        <dbReference type="ARBA" id="ARBA00023038"/>
    </source>
</evidence>
<feature type="repeat" description="Xin" evidence="9">
    <location>
        <begin position="946"/>
        <end position="961"/>
    </location>
</feature>
<feature type="compositionally biased region" description="Basic and acidic residues" evidence="11">
    <location>
        <begin position="159"/>
        <end position="176"/>
    </location>
</feature>
<evidence type="ECO:0000313" key="13">
    <source>
        <dbReference type="EMBL" id="KAK6311187.1"/>
    </source>
</evidence>
<feature type="region of interest" description="Disordered" evidence="11">
    <location>
        <begin position="1829"/>
        <end position="1905"/>
    </location>
</feature>
<feature type="repeat" description="Xin" evidence="9">
    <location>
        <begin position="1306"/>
        <end position="1321"/>
    </location>
</feature>
<feature type="repeat" description="Xin" evidence="9">
    <location>
        <begin position="1381"/>
        <end position="1396"/>
    </location>
</feature>
<evidence type="ECO:0000256" key="4">
    <source>
        <dbReference type="ARBA" id="ARBA00022833"/>
    </source>
</evidence>
<dbReference type="InterPro" id="IPR001781">
    <property type="entry name" value="Znf_LIM"/>
</dbReference>
<keyword evidence="5" id="KW-0965">Cell junction</keyword>